<dbReference type="InterPro" id="IPR036322">
    <property type="entry name" value="WD40_repeat_dom_sf"/>
</dbReference>
<dbReference type="EMBL" id="ATMH01007901">
    <property type="protein sequence ID" value="EPY23057.1"/>
    <property type="molecule type" value="Genomic_DNA"/>
</dbReference>
<keyword evidence="2" id="KW-1185">Reference proteome</keyword>
<protein>
    <submittedName>
        <fullName evidence="1">Uncharacterized protein</fullName>
    </submittedName>
</protein>
<comment type="caution">
    <text evidence="1">The sequence shown here is derived from an EMBL/GenBank/DDBJ whole genome shotgun (WGS) entry which is preliminary data.</text>
</comment>
<reference evidence="1 2" key="1">
    <citation type="journal article" date="2013" name="PLoS ONE">
        <title>Predicting the Proteins of Angomonas deanei, Strigomonas culicis and Their Respective Endosymbionts Reveals New Aspects of the Trypanosomatidae Family.</title>
        <authorList>
            <person name="Motta M.C."/>
            <person name="Martins A.C."/>
            <person name="de Souza S.S."/>
            <person name="Catta-Preta C.M."/>
            <person name="Silva R."/>
            <person name="Klein C.C."/>
            <person name="de Almeida L.G."/>
            <person name="de Lima Cunha O."/>
            <person name="Ciapina L.P."/>
            <person name="Brocchi M."/>
            <person name="Colabardini A.C."/>
            <person name="de Araujo Lima B."/>
            <person name="Machado C.R."/>
            <person name="de Almeida Soares C.M."/>
            <person name="Probst C.M."/>
            <person name="de Menezes C.B."/>
            <person name="Thompson C.E."/>
            <person name="Bartholomeu D.C."/>
            <person name="Gradia D.F."/>
            <person name="Pavoni D.P."/>
            <person name="Grisard E.C."/>
            <person name="Fantinatti-Garboggini F."/>
            <person name="Marchini F.K."/>
            <person name="Rodrigues-Luiz G.F."/>
            <person name="Wagner G."/>
            <person name="Goldman G.H."/>
            <person name="Fietto J.L."/>
            <person name="Elias M.C."/>
            <person name="Goldman M.H."/>
            <person name="Sagot M.F."/>
            <person name="Pereira M."/>
            <person name="Stoco P.H."/>
            <person name="de Mendonca-Neto R.P."/>
            <person name="Teixeira S.M."/>
            <person name="Maciel T.E."/>
            <person name="de Oliveira Mendes T.A."/>
            <person name="Urmenyi T.P."/>
            <person name="de Souza W."/>
            <person name="Schenkman S."/>
            <person name="de Vasconcelos A.T."/>
        </authorList>
    </citation>
    <scope>NUCLEOTIDE SEQUENCE [LARGE SCALE GENOMIC DNA]</scope>
</reference>
<evidence type="ECO:0000313" key="1">
    <source>
        <dbReference type="EMBL" id="EPY23057.1"/>
    </source>
</evidence>
<accession>S9TX47</accession>
<dbReference type="InterPro" id="IPR015943">
    <property type="entry name" value="WD40/YVTN_repeat-like_dom_sf"/>
</dbReference>
<dbReference type="Gene3D" id="2.130.10.10">
    <property type="entry name" value="YVTN repeat-like/Quinoprotein amine dehydrogenase"/>
    <property type="match status" value="1"/>
</dbReference>
<dbReference type="Proteomes" id="UP000015354">
    <property type="component" value="Unassembled WGS sequence"/>
</dbReference>
<sequence>MAELQCHISGGILAPKVEGPPVQFGRVYCDGGRNLWVTDAALQRVFYFNQQEIAHRQKEFELHFSASHTSQVSTALFVCKREDETILSIMHSTFSTFRLTLILTTKGTLSVFYADRDDDSSAPVLLREWQLATEMTSVVMAHSSTSSNEVQFFAGCFDGVYGEVIIVSLAFDAQLSPAPPAAAALSATLDARGIFRIKGRLSQLLWRAAGADALLLSVSHDGNIDVWDWNREEDATQRFGGISWDVAAHGALSDGGALLHDSKLWLPTDRGTLIVLPFTASQTTPSALLLEAHSGPIRQLLRMSGGRYIWSYAEGGRVSVWDTEHVSFKGSFLFPECRIANLACADVELVTHLWAVDGETGGLASLVANESIQGFDGKVTVSSEAMRRAEEGRSSVEKLHAVLDSASRELRALGLDPLTAAPTEGGSDADEKAEALVRVVQDYAASAKLLSSFFGGGEAIGSDGKTQAGYSGLEERVTDLIATCRDASAAEGDVQDFCSSVCMIIDENRELTSLHDVLEALSDWKEDLQTRDRKEEVEPVGNDTVPFKDVIAQLEKELRERDVYTTELDRRIVELLSEQRELSVQLERTQQSLSDRDQQIHVLQRTADTAKKAAELASADAAQLFELEACLHAAREKEAQLEGELARLRPREERFQQCEDTIAALEQRVASYERKEKLAAHAIEDFISVQNNLFEEVTGLVDWLSSGDADGDAPATPPNGSDEVSAGACRERLVLLETHLAEKVSQQKRYFSLLRSEYETTDR</sequence>
<organism evidence="1 2">
    <name type="scientific">Strigomonas culicis</name>
    <dbReference type="NCBI Taxonomy" id="28005"/>
    <lineage>
        <taxon>Eukaryota</taxon>
        <taxon>Discoba</taxon>
        <taxon>Euglenozoa</taxon>
        <taxon>Kinetoplastea</taxon>
        <taxon>Metakinetoplastina</taxon>
        <taxon>Trypanosomatida</taxon>
        <taxon>Trypanosomatidae</taxon>
        <taxon>Strigomonadinae</taxon>
        <taxon>Strigomonas</taxon>
    </lineage>
</organism>
<dbReference type="AlphaFoldDB" id="S9TX47"/>
<proteinExistence type="predicted"/>
<dbReference type="SUPFAM" id="SSF50978">
    <property type="entry name" value="WD40 repeat-like"/>
    <property type="match status" value="1"/>
</dbReference>
<gene>
    <name evidence="1" type="ORF">STCU_07901</name>
</gene>
<name>S9TX47_9TRYP</name>
<evidence type="ECO:0000313" key="2">
    <source>
        <dbReference type="Proteomes" id="UP000015354"/>
    </source>
</evidence>